<accession>A0A0F9UPT4</accession>
<dbReference type="EMBL" id="LAZR01000084">
    <property type="protein sequence ID" value="KKN93654.1"/>
    <property type="molecule type" value="Genomic_DNA"/>
</dbReference>
<comment type="caution">
    <text evidence="1">The sequence shown here is derived from an EMBL/GenBank/DDBJ whole genome shotgun (WGS) entry which is preliminary data.</text>
</comment>
<sequence length="71" mass="8376">MSIQKELTLEELLDKIYPLEEWIIIIDEMPVPDEHKYVYSLGVKSIAESGQELTVKRVQHLIENQINFIYT</sequence>
<name>A0A0F9UPT4_9ZZZZ</name>
<reference evidence="1" key="1">
    <citation type="journal article" date="2015" name="Nature">
        <title>Complex archaea that bridge the gap between prokaryotes and eukaryotes.</title>
        <authorList>
            <person name="Spang A."/>
            <person name="Saw J.H."/>
            <person name="Jorgensen S.L."/>
            <person name="Zaremba-Niedzwiedzka K."/>
            <person name="Martijn J."/>
            <person name="Lind A.E."/>
            <person name="van Eijk R."/>
            <person name="Schleper C."/>
            <person name="Guy L."/>
            <person name="Ettema T.J."/>
        </authorList>
    </citation>
    <scope>NUCLEOTIDE SEQUENCE</scope>
</reference>
<proteinExistence type="predicted"/>
<protein>
    <submittedName>
        <fullName evidence="1">Uncharacterized protein</fullName>
    </submittedName>
</protein>
<evidence type="ECO:0000313" key="1">
    <source>
        <dbReference type="EMBL" id="KKN93654.1"/>
    </source>
</evidence>
<dbReference type="AlphaFoldDB" id="A0A0F9UPT4"/>
<organism evidence="1">
    <name type="scientific">marine sediment metagenome</name>
    <dbReference type="NCBI Taxonomy" id="412755"/>
    <lineage>
        <taxon>unclassified sequences</taxon>
        <taxon>metagenomes</taxon>
        <taxon>ecological metagenomes</taxon>
    </lineage>
</organism>
<gene>
    <name evidence="1" type="ORF">LCGC14_0194860</name>
</gene>